<protein>
    <submittedName>
        <fullName evidence="3">Fic/DOC family protein</fullName>
    </submittedName>
</protein>
<evidence type="ECO:0000313" key="4">
    <source>
        <dbReference type="Proteomes" id="UP000316562"/>
    </source>
</evidence>
<dbReference type="InterPro" id="IPR053737">
    <property type="entry name" value="Type_II_TA_Toxin"/>
</dbReference>
<evidence type="ECO:0000256" key="1">
    <source>
        <dbReference type="SAM" id="Coils"/>
    </source>
</evidence>
<dbReference type="Pfam" id="PF13310">
    <property type="entry name" value="Virulence_RhuM"/>
    <property type="match status" value="1"/>
</dbReference>
<name>A0A519BJ92_ACIG2</name>
<evidence type="ECO:0000313" key="3">
    <source>
        <dbReference type="EMBL" id="RZD17335.1"/>
    </source>
</evidence>
<accession>A0A519BJ92</accession>
<reference evidence="3 4" key="1">
    <citation type="journal article" date="2019" name="ISME J.">
        <title>Insights into ecological role of a new deltaproteobacterial order Candidatus Acidulodesulfobacterales by metagenomics and metatranscriptomics.</title>
        <authorList>
            <person name="Tan S."/>
            <person name="Liu J."/>
            <person name="Fang Y."/>
            <person name="Hedlund B.P."/>
            <person name="Lian Z.H."/>
            <person name="Huang L.Y."/>
            <person name="Li J.T."/>
            <person name="Huang L.N."/>
            <person name="Li W.J."/>
            <person name="Jiang H.C."/>
            <person name="Dong H.L."/>
            <person name="Shu W.S."/>
        </authorList>
    </citation>
    <scope>NUCLEOTIDE SEQUENCE [LARGE SCALE GENOMIC DNA]</scope>
    <source>
        <strain evidence="3">AP2</strain>
    </source>
</reference>
<organism evidence="3 4">
    <name type="scientific">Acididesulfobacter guangdongensis</name>
    <dbReference type="NCBI Taxonomy" id="2597225"/>
    <lineage>
        <taxon>Bacteria</taxon>
        <taxon>Deltaproteobacteria</taxon>
        <taxon>Candidatus Acidulodesulfobacterales</taxon>
        <taxon>Candidatus Acididesulfobacter</taxon>
    </lineage>
</organism>
<dbReference type="Pfam" id="PF02661">
    <property type="entry name" value="Fic"/>
    <property type="match status" value="1"/>
</dbReference>
<evidence type="ECO:0000259" key="2">
    <source>
        <dbReference type="PROSITE" id="PS51459"/>
    </source>
</evidence>
<dbReference type="PROSITE" id="PS51459">
    <property type="entry name" value="FIDO"/>
    <property type="match status" value="1"/>
</dbReference>
<dbReference type="AlphaFoldDB" id="A0A519BJ92"/>
<dbReference type="SUPFAM" id="SSF140931">
    <property type="entry name" value="Fic-like"/>
    <property type="match status" value="1"/>
</dbReference>
<dbReference type="Proteomes" id="UP000316562">
    <property type="component" value="Unassembled WGS sequence"/>
</dbReference>
<dbReference type="PANTHER" id="PTHR35810">
    <property type="entry name" value="CYTOPLASMIC PROTEIN-RELATED"/>
    <property type="match status" value="1"/>
</dbReference>
<gene>
    <name evidence="3" type="ORF">EVJ46_03655</name>
</gene>
<keyword evidence="1" id="KW-0175">Coiled coil</keyword>
<dbReference type="PANTHER" id="PTHR35810:SF1">
    <property type="entry name" value="CYTOPLASMIC PROTEIN"/>
    <property type="match status" value="1"/>
</dbReference>
<proteinExistence type="predicted"/>
<dbReference type="InterPro" id="IPR011204">
    <property type="entry name" value="Virulence_RhuM-like"/>
</dbReference>
<feature type="coiled-coil region" evidence="1">
    <location>
        <begin position="188"/>
        <end position="215"/>
    </location>
</feature>
<dbReference type="EMBL" id="SGBC01000001">
    <property type="protein sequence ID" value="RZD17335.1"/>
    <property type="molecule type" value="Genomic_DNA"/>
</dbReference>
<feature type="domain" description="Fido" evidence="2">
    <location>
        <begin position="193"/>
        <end position="324"/>
    </location>
</feature>
<sequence length="330" mass="37562">MENIKNEIAIYQSESGAIEIEIDSKKETLLLTQQQVAQLFNVKKAAISKHVKNIFDSAELEKESTVSILETVQKEGGRKVIRKIEYYNLDIVLSIGYRVNSVNATRFRRWATKTLKEYIFKGYSIDKERIASNYKLFLKALDDVKALLPESSKTDTVNILELVSIFADTWFSLNAYDAEELPKSGITKNQIEITANELRNALQELKKELITKSEATDLFGIERKEKNIENIVGNVFQSFGGEYVYSTVEEKASNLLYFFIKNHPFIDGNKRSAAFAFIWFLQKAGLLNIQRLSPNVLTALTLLIAESNPKDKDRMIGIILLILRGSSEKK</sequence>
<dbReference type="InterPro" id="IPR003812">
    <property type="entry name" value="Fido"/>
</dbReference>
<dbReference type="InterPro" id="IPR036597">
    <property type="entry name" value="Fido-like_dom_sf"/>
</dbReference>
<dbReference type="Gene3D" id="1.20.120.1870">
    <property type="entry name" value="Fic/DOC protein, Fido domain"/>
    <property type="match status" value="1"/>
</dbReference>
<comment type="caution">
    <text evidence="3">The sequence shown here is derived from an EMBL/GenBank/DDBJ whole genome shotgun (WGS) entry which is preliminary data.</text>
</comment>